<comment type="catalytic activity">
    <reaction evidence="14 15">
        <text>ATP + (deoxyribonucleotide)n-3'-hydroxyl + 5'-phospho-(deoxyribonucleotide)m = (deoxyribonucleotide)n+m + AMP + diphosphate.</text>
        <dbReference type="EC" id="6.5.1.1"/>
    </reaction>
</comment>
<evidence type="ECO:0000256" key="5">
    <source>
        <dbReference type="ARBA" id="ARBA00022723"/>
    </source>
</evidence>
<dbReference type="Gene3D" id="1.10.3260.10">
    <property type="entry name" value="DNA ligase, ATP-dependent, N-terminal domain"/>
    <property type="match status" value="1"/>
</dbReference>
<keyword evidence="9 15" id="KW-0067">ATP-binding</keyword>
<dbReference type="SUPFAM" id="SSF50249">
    <property type="entry name" value="Nucleic acid-binding proteins"/>
    <property type="match status" value="1"/>
</dbReference>
<name>S9X840_SCHCR</name>
<dbReference type="AlphaFoldDB" id="S9X840"/>
<evidence type="ECO:0000313" key="20">
    <source>
        <dbReference type="Proteomes" id="UP000015464"/>
    </source>
</evidence>
<dbReference type="Gene3D" id="2.40.50.140">
    <property type="entry name" value="Nucleic acid-binding proteins"/>
    <property type="match status" value="1"/>
</dbReference>
<dbReference type="SUPFAM" id="SSF52113">
    <property type="entry name" value="BRCT domain"/>
    <property type="match status" value="2"/>
</dbReference>
<evidence type="ECO:0000256" key="14">
    <source>
        <dbReference type="ARBA" id="ARBA00034003"/>
    </source>
</evidence>
<dbReference type="PANTHER" id="PTHR45997:SF1">
    <property type="entry name" value="DNA LIGASE 4"/>
    <property type="match status" value="1"/>
</dbReference>
<dbReference type="Proteomes" id="UP000015464">
    <property type="component" value="Unassembled WGS sequence"/>
</dbReference>
<dbReference type="Pfam" id="PF04675">
    <property type="entry name" value="DNA_ligase_A_N"/>
    <property type="match status" value="1"/>
</dbReference>
<feature type="domain" description="BRCT" evidence="18">
    <location>
        <begin position="662"/>
        <end position="755"/>
    </location>
</feature>
<keyword evidence="7 15" id="KW-0547">Nucleotide-binding</keyword>
<keyword evidence="20" id="KW-1185">Reference proteome</keyword>
<dbReference type="GO" id="GO:0006303">
    <property type="term" value="P:double-strand break repair via nonhomologous end joining"/>
    <property type="evidence" value="ECO:0007669"/>
    <property type="project" value="TreeGrafter"/>
</dbReference>
<dbReference type="InterPro" id="IPR016059">
    <property type="entry name" value="DNA_ligase_ATP-dep_CS"/>
</dbReference>
<dbReference type="OrthoDB" id="151490at2759"/>
<reference evidence="19 20" key="1">
    <citation type="journal article" date="2011" name="Science">
        <title>Comparative functional genomics of the fission yeasts.</title>
        <authorList>
            <person name="Rhind N."/>
            <person name="Chen Z."/>
            <person name="Yassour M."/>
            <person name="Thompson D.A."/>
            <person name="Haas B.J."/>
            <person name="Habib N."/>
            <person name="Wapinski I."/>
            <person name="Roy S."/>
            <person name="Lin M.F."/>
            <person name="Heiman D.I."/>
            <person name="Young S.K."/>
            <person name="Furuya K."/>
            <person name="Guo Y."/>
            <person name="Pidoux A."/>
            <person name="Chen H.M."/>
            <person name="Robbertse B."/>
            <person name="Goldberg J.M."/>
            <person name="Aoki K."/>
            <person name="Bayne E.H."/>
            <person name="Berlin A.M."/>
            <person name="Desjardins C.A."/>
            <person name="Dobbs E."/>
            <person name="Dukaj L."/>
            <person name="Fan L."/>
            <person name="FitzGerald M.G."/>
            <person name="French C."/>
            <person name="Gujja S."/>
            <person name="Hansen K."/>
            <person name="Keifenheim D."/>
            <person name="Levin J.Z."/>
            <person name="Mosher R.A."/>
            <person name="Mueller C.A."/>
            <person name="Pfiffner J."/>
            <person name="Priest M."/>
            <person name="Russ C."/>
            <person name="Smialowska A."/>
            <person name="Swoboda P."/>
            <person name="Sykes S.M."/>
            <person name="Vaughn M."/>
            <person name="Vengrova S."/>
            <person name="Yoder R."/>
            <person name="Zeng Q."/>
            <person name="Allshire R."/>
            <person name="Baulcombe D."/>
            <person name="Birren B.W."/>
            <person name="Brown W."/>
            <person name="Ekwall K."/>
            <person name="Kellis M."/>
            <person name="Leatherwood J."/>
            <person name="Levin H."/>
            <person name="Margalit H."/>
            <person name="Martienssen R."/>
            <person name="Nieduszynski C.A."/>
            <person name="Spatafora J.W."/>
            <person name="Friedman N."/>
            <person name="Dalgaard J.Z."/>
            <person name="Baumann P."/>
            <person name="Niki H."/>
            <person name="Regev A."/>
            <person name="Nusbaum C."/>
        </authorList>
    </citation>
    <scope>NUCLEOTIDE SEQUENCE [LARGE SCALE GENOMIC DNA]</scope>
    <source>
        <strain evidence="20">OY26 / ATCC MYA-4695 / CBS 11777 / NBRC 106824 / NRRL Y48691</strain>
    </source>
</reference>
<dbReference type="GO" id="GO:0005730">
    <property type="term" value="C:nucleolus"/>
    <property type="evidence" value="ECO:0007669"/>
    <property type="project" value="EnsemblFungi"/>
</dbReference>
<dbReference type="InterPro" id="IPR036420">
    <property type="entry name" value="BRCT_dom_sf"/>
</dbReference>
<evidence type="ECO:0000259" key="17">
    <source>
        <dbReference type="PROSITE" id="PS50160"/>
    </source>
</evidence>
<evidence type="ECO:0000256" key="6">
    <source>
        <dbReference type="ARBA" id="ARBA00022737"/>
    </source>
</evidence>
<dbReference type="Gene3D" id="3.30.470.30">
    <property type="entry name" value="DNA ligase/mRNA capping enzyme"/>
    <property type="match status" value="1"/>
</dbReference>
<proteinExistence type="inferred from homology"/>
<keyword evidence="4 15" id="KW-0436">Ligase</keyword>
<dbReference type="EMBL" id="KE546994">
    <property type="protein sequence ID" value="EPY49906.1"/>
    <property type="molecule type" value="Genomic_DNA"/>
</dbReference>
<protein>
    <recommendedName>
        <fullName evidence="15">DNA ligase</fullName>
        <ecNumber evidence="15">6.5.1.1</ecNumber>
    </recommendedName>
</protein>
<dbReference type="PROSITE" id="PS00697">
    <property type="entry name" value="DNA_LIGASE_A1"/>
    <property type="match status" value="1"/>
</dbReference>
<comment type="subcellular location">
    <subcellularLocation>
        <location evidence="2">Nucleus</location>
    </subcellularLocation>
</comment>
<dbReference type="GO" id="GO:0003677">
    <property type="term" value="F:DNA binding"/>
    <property type="evidence" value="ECO:0007669"/>
    <property type="project" value="InterPro"/>
</dbReference>
<dbReference type="RefSeq" id="XP_013025244.1">
    <property type="nucleotide sequence ID" value="XM_013169790.1"/>
</dbReference>
<organism evidence="19 20">
    <name type="scientific">Schizosaccharomyces cryophilus (strain OY26 / ATCC MYA-4695 / CBS 11777 / NBRC 106824 / NRRL Y48691)</name>
    <name type="common">Fission yeast</name>
    <dbReference type="NCBI Taxonomy" id="653667"/>
    <lineage>
        <taxon>Eukaryota</taxon>
        <taxon>Fungi</taxon>
        <taxon>Dikarya</taxon>
        <taxon>Ascomycota</taxon>
        <taxon>Taphrinomycotina</taxon>
        <taxon>Schizosaccharomycetes</taxon>
        <taxon>Schizosaccharomycetales</taxon>
        <taxon>Schizosaccharomycetaceae</taxon>
        <taxon>Schizosaccharomyces</taxon>
    </lineage>
</organism>
<evidence type="ECO:0000256" key="13">
    <source>
        <dbReference type="ARBA" id="ARBA00023242"/>
    </source>
</evidence>
<dbReference type="InterPro" id="IPR036599">
    <property type="entry name" value="DNA_ligase_N_sf"/>
</dbReference>
<comment type="similarity">
    <text evidence="3 16">Belongs to the ATP-dependent DNA ligase family.</text>
</comment>
<evidence type="ECO:0000256" key="15">
    <source>
        <dbReference type="RuleBase" id="RU000617"/>
    </source>
</evidence>
<dbReference type="InterPro" id="IPR012308">
    <property type="entry name" value="DNA_ligase_ATP-dep_N"/>
</dbReference>
<dbReference type="PROSITE" id="PS50160">
    <property type="entry name" value="DNA_LIGASE_A3"/>
    <property type="match status" value="1"/>
</dbReference>
<dbReference type="InterPro" id="IPR000977">
    <property type="entry name" value="DNA_ligase_ATP-dep"/>
</dbReference>
<evidence type="ECO:0000256" key="1">
    <source>
        <dbReference type="ARBA" id="ARBA00001946"/>
    </source>
</evidence>
<dbReference type="GO" id="GO:0046872">
    <property type="term" value="F:metal ion binding"/>
    <property type="evidence" value="ECO:0007669"/>
    <property type="project" value="UniProtKB-KW"/>
</dbReference>
<dbReference type="InterPro" id="IPR012309">
    <property type="entry name" value="DNA_ligase_ATP-dep_C"/>
</dbReference>
<evidence type="ECO:0000313" key="19">
    <source>
        <dbReference type="EMBL" id="EPY49906.1"/>
    </source>
</evidence>
<evidence type="ECO:0000256" key="7">
    <source>
        <dbReference type="ARBA" id="ARBA00022741"/>
    </source>
</evidence>
<dbReference type="eggNOG" id="KOG0966">
    <property type="taxonomic scope" value="Eukaryota"/>
</dbReference>
<keyword evidence="10" id="KW-0460">Magnesium</keyword>
<keyword evidence="8 15" id="KW-0227">DNA damage</keyword>
<dbReference type="NCBIfam" id="TIGR00574">
    <property type="entry name" value="dnl1"/>
    <property type="match status" value="1"/>
</dbReference>
<dbReference type="GO" id="GO:0003910">
    <property type="term" value="F:DNA ligase (ATP) activity"/>
    <property type="evidence" value="ECO:0007669"/>
    <property type="project" value="UniProtKB-EC"/>
</dbReference>
<evidence type="ECO:0000256" key="12">
    <source>
        <dbReference type="ARBA" id="ARBA00023204"/>
    </source>
</evidence>
<dbReference type="GO" id="GO:0005524">
    <property type="term" value="F:ATP binding"/>
    <property type="evidence" value="ECO:0007669"/>
    <property type="project" value="UniProtKB-KW"/>
</dbReference>
<evidence type="ECO:0000256" key="2">
    <source>
        <dbReference type="ARBA" id="ARBA00004123"/>
    </source>
</evidence>
<dbReference type="InterPro" id="IPR001357">
    <property type="entry name" value="BRCT_dom"/>
</dbReference>
<gene>
    <name evidence="19" type="ORF">SPOG_03375</name>
</gene>
<dbReference type="EC" id="6.5.1.1" evidence="15"/>
<feature type="domain" description="BRCT" evidence="18">
    <location>
        <begin position="821"/>
        <end position="904"/>
    </location>
</feature>
<keyword evidence="12 15" id="KW-0234">DNA repair</keyword>
<dbReference type="Gene3D" id="3.40.50.10190">
    <property type="entry name" value="BRCT domain"/>
    <property type="match status" value="2"/>
</dbReference>
<evidence type="ECO:0000256" key="10">
    <source>
        <dbReference type="ARBA" id="ARBA00022842"/>
    </source>
</evidence>
<dbReference type="InterPro" id="IPR029710">
    <property type="entry name" value="LIG4"/>
</dbReference>
<dbReference type="FunFam" id="1.10.3260.10:FF:000008">
    <property type="entry name" value="DNA ligase 4"/>
    <property type="match status" value="1"/>
</dbReference>
<evidence type="ECO:0000256" key="16">
    <source>
        <dbReference type="RuleBase" id="RU004196"/>
    </source>
</evidence>
<evidence type="ECO:0000256" key="8">
    <source>
        <dbReference type="ARBA" id="ARBA00022763"/>
    </source>
</evidence>
<dbReference type="GO" id="GO:0006297">
    <property type="term" value="P:nucleotide-excision repair, DNA gap filling"/>
    <property type="evidence" value="ECO:0007669"/>
    <property type="project" value="TreeGrafter"/>
</dbReference>
<dbReference type="Pfam" id="PF16589">
    <property type="entry name" value="BRCT_2"/>
    <property type="match status" value="1"/>
</dbReference>
<dbReference type="SUPFAM" id="SSF56091">
    <property type="entry name" value="DNA ligase/mRNA capping enzyme, catalytic domain"/>
    <property type="match status" value="1"/>
</dbReference>
<dbReference type="SMART" id="SM00292">
    <property type="entry name" value="BRCT"/>
    <property type="match status" value="2"/>
</dbReference>
<evidence type="ECO:0000256" key="9">
    <source>
        <dbReference type="ARBA" id="ARBA00022840"/>
    </source>
</evidence>
<keyword evidence="6" id="KW-0677">Repeat</keyword>
<dbReference type="CDD" id="cd07968">
    <property type="entry name" value="OBF_DNA_ligase_IV"/>
    <property type="match status" value="1"/>
</dbReference>
<dbReference type="InterPro" id="IPR044125">
    <property type="entry name" value="Adenylation_DNA_ligase_IV"/>
</dbReference>
<dbReference type="GO" id="GO:0071897">
    <property type="term" value="P:DNA biosynthetic process"/>
    <property type="evidence" value="ECO:0007669"/>
    <property type="project" value="InterPro"/>
</dbReference>
<dbReference type="PROSITE" id="PS50172">
    <property type="entry name" value="BRCT"/>
    <property type="match status" value="2"/>
</dbReference>
<comment type="cofactor">
    <cofactor evidence="1">
        <name>Mg(2+)</name>
        <dbReference type="ChEBI" id="CHEBI:18420"/>
    </cofactor>
</comment>
<evidence type="ECO:0000256" key="11">
    <source>
        <dbReference type="ARBA" id="ARBA00023172"/>
    </source>
</evidence>
<evidence type="ECO:0000256" key="4">
    <source>
        <dbReference type="ARBA" id="ARBA00022598"/>
    </source>
</evidence>
<keyword evidence="11 15" id="KW-0233">DNA recombination</keyword>
<dbReference type="STRING" id="653667.S9X840"/>
<dbReference type="PANTHER" id="PTHR45997">
    <property type="entry name" value="DNA LIGASE 4"/>
    <property type="match status" value="1"/>
</dbReference>
<evidence type="ECO:0000256" key="3">
    <source>
        <dbReference type="ARBA" id="ARBA00007572"/>
    </source>
</evidence>
<feature type="domain" description="ATP-dependent DNA ligase family profile" evidence="17">
    <location>
        <begin position="376"/>
        <end position="501"/>
    </location>
</feature>
<dbReference type="Pfam" id="PF04679">
    <property type="entry name" value="DNA_ligase_A_C"/>
    <property type="match status" value="1"/>
</dbReference>
<dbReference type="InterPro" id="IPR012310">
    <property type="entry name" value="DNA_ligase_ATP-dep_cent"/>
</dbReference>
<dbReference type="CDD" id="cd07903">
    <property type="entry name" value="Adenylation_DNA_ligase_IV"/>
    <property type="match status" value="1"/>
</dbReference>
<dbReference type="GO" id="GO:0032807">
    <property type="term" value="C:DNA ligase IV complex"/>
    <property type="evidence" value="ECO:0007669"/>
    <property type="project" value="EnsemblFungi"/>
</dbReference>
<accession>S9X840</accession>
<dbReference type="InterPro" id="IPR012340">
    <property type="entry name" value="NA-bd_OB-fold"/>
</dbReference>
<sequence length="918" mass="106551">MESFESATGLVKPSNHSEPLRFYDFVVNLLEPLQKIGKTRKSKGSGIDPYEQKRKIISSYFTKWRQQVGQDLYPLLRLMLPDLDRERGSFGFKEFGLGKLFIRAMHLSANSEDAKALRNWRSSDSRHVGNFTAMLQDVLERRAYRTFPSSFTIGDINNLLDHLAEATSEEERGSVLEKFYNSLSPLEMRWLIVILLKVRKYGTSEKFILSVFHPDAARLYRLCSSLKRIAWELYDPSRSLSELDTDVEVFSCFQPQLANFKKSTLDFVLEAMHSEHFWIEEKMDGERIQLHMSMGKFQFYSRNARTYTDVYGSSYHDENSKLTQYIIGAFDDRVSQVVLDGEMVTWDPILETIIPYGSLRSTFDSSSTHPTYYPYYIVFDILYLNGKSLIRHSLEARHKILKKVIVRESRRMCILSHKTGQTVSDIDRELRQTIQEGSEGLVIKKPSGTYRLGERMDDWIKVKPYYLEGFGEDLDCLILGGYFGRGKQSKQASSFLCGLRVDHAPGEEPYQRFQSFVRVGGGFTYFDRDIIRKETEGKWQLWSSEALEYFELAGSRQEFEKPDVWIHPRDSLVLQIKAAEVVVSNRFKTTYTLRFPRLEKIRLDRSWKDALSINEFFELKSYAENQEKDVYHVEKKRKVSRKRQPEKKFLHQINSPLKQSTPLSSIFQGLHFVVLPPSKLEKSKQELESIIASNGGTIHQAVTSVPEGKMVLVADKKSTRVLVEEKKGMCSIFRPEWIMDSIIKGKKVAERPYLLFQKEKKYSWEKDLGSLTNSSLSELLTKLGRLDLNIYIPENTRKNLFSSKHLLARETSFPGAFPLSHISAYLDDSGFEISKDSSLKRSQYRLAETILTWNGASVQNTFFSKQLTHIIMFSSDQDRVAYLRRACEFHQINPEIVNYQWLLRLWKEVKVSNDLESQ</sequence>
<dbReference type="GeneID" id="25037692"/>
<dbReference type="GO" id="GO:0006310">
    <property type="term" value="P:DNA recombination"/>
    <property type="evidence" value="ECO:0007669"/>
    <property type="project" value="UniProtKB-KW"/>
</dbReference>
<evidence type="ECO:0000259" key="18">
    <source>
        <dbReference type="PROSITE" id="PS50172"/>
    </source>
</evidence>
<dbReference type="Pfam" id="PF01068">
    <property type="entry name" value="DNA_ligase_A_M"/>
    <property type="match status" value="1"/>
</dbReference>
<keyword evidence="13" id="KW-0539">Nucleus</keyword>
<keyword evidence="5" id="KW-0479">Metal-binding</keyword>
<dbReference type="GO" id="GO:0000785">
    <property type="term" value="C:chromatin"/>
    <property type="evidence" value="ECO:0007669"/>
    <property type="project" value="EnsemblFungi"/>
</dbReference>